<gene>
    <name evidence="3" type="ORF">CG50_16225</name>
</gene>
<evidence type="ECO:0000256" key="2">
    <source>
        <dbReference type="SAM" id="SignalP"/>
    </source>
</evidence>
<dbReference type="RefSeq" id="WP_036636592.1">
    <property type="nucleotide sequence ID" value="NZ_CAXYYU010000019.1"/>
</dbReference>
<feature type="signal peptide" evidence="2">
    <location>
        <begin position="1"/>
        <end position="18"/>
    </location>
</feature>
<proteinExistence type="predicted"/>
<dbReference type="PROSITE" id="PS51257">
    <property type="entry name" value="PROKAR_LIPOPROTEIN"/>
    <property type="match status" value="1"/>
</dbReference>
<feature type="region of interest" description="Disordered" evidence="1">
    <location>
        <begin position="58"/>
        <end position="78"/>
    </location>
</feature>
<evidence type="ECO:0000256" key="1">
    <source>
        <dbReference type="SAM" id="MobiDB-lite"/>
    </source>
</evidence>
<accession>A0A086XZU9</accession>
<comment type="caution">
    <text evidence="3">The sequence shown here is derived from an EMBL/GenBank/DDBJ whole genome shotgun (WGS) entry which is preliminary data.</text>
</comment>
<evidence type="ECO:0008006" key="5">
    <source>
        <dbReference type="Google" id="ProtNLM"/>
    </source>
</evidence>
<dbReference type="EMBL" id="JFZB01000009">
    <property type="protein sequence ID" value="KFI27549.1"/>
    <property type="molecule type" value="Genomic_DNA"/>
</dbReference>
<organism evidence="3 4">
    <name type="scientific">Paenirhodobacter enshiensis</name>
    <dbReference type="NCBI Taxonomy" id="1105367"/>
    <lineage>
        <taxon>Bacteria</taxon>
        <taxon>Pseudomonadati</taxon>
        <taxon>Pseudomonadota</taxon>
        <taxon>Alphaproteobacteria</taxon>
        <taxon>Rhodobacterales</taxon>
        <taxon>Rhodobacter group</taxon>
        <taxon>Paenirhodobacter</taxon>
    </lineage>
</organism>
<evidence type="ECO:0000313" key="3">
    <source>
        <dbReference type="EMBL" id="KFI27549.1"/>
    </source>
</evidence>
<protein>
    <recommendedName>
        <fullName evidence="5">Lipoprotein</fullName>
    </recommendedName>
</protein>
<reference evidence="3 4" key="1">
    <citation type="submission" date="2014-03" db="EMBL/GenBank/DDBJ databases">
        <title>Genome of Paenirhodobacter enshiensis DW2-9.</title>
        <authorList>
            <person name="Wang D."/>
            <person name="Wang G."/>
        </authorList>
    </citation>
    <scope>NUCLEOTIDE SEQUENCE [LARGE SCALE GENOMIC DNA]</scope>
    <source>
        <strain evidence="3 4">DW2-9</strain>
    </source>
</reference>
<keyword evidence="2" id="KW-0732">Signal</keyword>
<dbReference type="Proteomes" id="UP000028824">
    <property type="component" value="Unassembled WGS sequence"/>
</dbReference>
<keyword evidence="4" id="KW-1185">Reference proteome</keyword>
<evidence type="ECO:0000313" key="4">
    <source>
        <dbReference type="Proteomes" id="UP000028824"/>
    </source>
</evidence>
<name>A0A086XZU9_9RHOB</name>
<feature type="chain" id="PRO_5001817174" description="Lipoprotein" evidence="2">
    <location>
        <begin position="19"/>
        <end position="78"/>
    </location>
</feature>
<dbReference type="AlphaFoldDB" id="A0A086XZU9"/>
<sequence length="78" mass="7932">MKIALPLFAMTLALVAGGCSDNSTANMSPAEAQMQKACNGGNLNACSALMQNDRAKDETRAKMATSGNGAHPAATGNF</sequence>